<organism evidence="1 2">
    <name type="scientific">Microvirga puerhi</name>
    <dbReference type="NCBI Taxonomy" id="2876078"/>
    <lineage>
        <taxon>Bacteria</taxon>
        <taxon>Pseudomonadati</taxon>
        <taxon>Pseudomonadota</taxon>
        <taxon>Alphaproteobacteria</taxon>
        <taxon>Hyphomicrobiales</taxon>
        <taxon>Methylobacteriaceae</taxon>
        <taxon>Microvirga</taxon>
    </lineage>
</organism>
<gene>
    <name evidence="1" type="ORF">K9B37_18640</name>
</gene>
<name>A0ABS7VTH8_9HYPH</name>
<dbReference type="Proteomes" id="UP000704176">
    <property type="component" value="Unassembled WGS sequence"/>
</dbReference>
<dbReference type="EMBL" id="JAIRBM010000016">
    <property type="protein sequence ID" value="MBZ6078277.1"/>
    <property type="molecule type" value="Genomic_DNA"/>
</dbReference>
<sequence length="96" mass="10523">MAFTYIVEGKYAEAALWTEQAVIRNRRFALALRSLAVALVIMGEMDSARGIGDEILKIEPDATVANLPDRMPYVSEPVLRTYVEALCQAGLPKGPV</sequence>
<evidence type="ECO:0008006" key="3">
    <source>
        <dbReference type="Google" id="ProtNLM"/>
    </source>
</evidence>
<accession>A0ABS7VTH8</accession>
<comment type="caution">
    <text evidence="1">The sequence shown here is derived from an EMBL/GenBank/DDBJ whole genome shotgun (WGS) entry which is preliminary data.</text>
</comment>
<keyword evidence="2" id="KW-1185">Reference proteome</keyword>
<reference evidence="1 2" key="1">
    <citation type="submission" date="2021-09" db="EMBL/GenBank/DDBJ databases">
        <title>The complete genome sequence of a new microorganism.</title>
        <authorList>
            <person name="Zi Z."/>
        </authorList>
    </citation>
    <scope>NUCLEOTIDE SEQUENCE [LARGE SCALE GENOMIC DNA]</scope>
    <source>
        <strain evidence="1 2">WGZ8</strain>
    </source>
</reference>
<evidence type="ECO:0000313" key="1">
    <source>
        <dbReference type="EMBL" id="MBZ6078277.1"/>
    </source>
</evidence>
<dbReference type="InterPro" id="IPR011990">
    <property type="entry name" value="TPR-like_helical_dom_sf"/>
</dbReference>
<proteinExistence type="predicted"/>
<protein>
    <recommendedName>
        <fullName evidence="3">Tetratricopeptide repeat protein</fullName>
    </recommendedName>
</protein>
<dbReference type="SUPFAM" id="SSF48452">
    <property type="entry name" value="TPR-like"/>
    <property type="match status" value="1"/>
</dbReference>
<evidence type="ECO:0000313" key="2">
    <source>
        <dbReference type="Proteomes" id="UP000704176"/>
    </source>
</evidence>
<dbReference type="Gene3D" id="1.25.40.10">
    <property type="entry name" value="Tetratricopeptide repeat domain"/>
    <property type="match status" value="1"/>
</dbReference>